<feature type="compositionally biased region" description="Basic residues" evidence="1">
    <location>
        <begin position="74"/>
        <end position="89"/>
    </location>
</feature>
<name>A0ABD1X271_9LAMI</name>
<keyword evidence="3" id="KW-1185">Reference proteome</keyword>
<dbReference type="Gene3D" id="3.10.20.70">
    <property type="entry name" value="Glutamine synthetase, N-terminal domain"/>
    <property type="match status" value="1"/>
</dbReference>
<protein>
    <submittedName>
        <fullName evidence="2">Glutamine synthetase cytosolic isozyme 1</fullName>
    </submittedName>
</protein>
<reference evidence="3" key="1">
    <citation type="submission" date="2024-07" db="EMBL/GenBank/DDBJ databases">
        <title>Two chromosome-level genome assemblies of Korean endemic species Abeliophyllum distichum and Forsythia ovata (Oleaceae).</title>
        <authorList>
            <person name="Jang H."/>
        </authorList>
    </citation>
    <scope>NUCLEOTIDE SEQUENCE [LARGE SCALE GENOMIC DNA]</scope>
</reference>
<sequence>MAEIKCRNPTVGNHQITQHQSRINSKGINRTNHNDYSNPKAITVAQSSLHNNRELKVHPTKRKRRGVDEDERKNRKVAHSHRLHNPKAKKGPLYNAFQWLRSSVEIQRLTLSGPVNDPAKLFKWNYDELSTGQASGEDSEVIL</sequence>
<dbReference type="Proteomes" id="UP001604277">
    <property type="component" value="Unassembled WGS sequence"/>
</dbReference>
<dbReference type="EMBL" id="JBFOLJ010000001">
    <property type="protein sequence ID" value="KAL2555906.1"/>
    <property type="molecule type" value="Genomic_DNA"/>
</dbReference>
<dbReference type="InterPro" id="IPR036651">
    <property type="entry name" value="Gln_synt_N_sf"/>
</dbReference>
<comment type="caution">
    <text evidence="2">The sequence shown here is derived from an EMBL/GenBank/DDBJ whole genome shotgun (WGS) entry which is preliminary data.</text>
</comment>
<feature type="region of interest" description="Disordered" evidence="1">
    <location>
        <begin position="49"/>
        <end position="89"/>
    </location>
</feature>
<feature type="region of interest" description="Disordered" evidence="1">
    <location>
        <begin position="1"/>
        <end position="21"/>
    </location>
</feature>
<accession>A0ABD1X271</accession>
<gene>
    <name evidence="2" type="ORF">Fot_00645</name>
</gene>
<evidence type="ECO:0000313" key="2">
    <source>
        <dbReference type="EMBL" id="KAL2555906.1"/>
    </source>
</evidence>
<feature type="compositionally biased region" description="Polar residues" evidence="1">
    <location>
        <begin position="10"/>
        <end position="21"/>
    </location>
</feature>
<evidence type="ECO:0000256" key="1">
    <source>
        <dbReference type="SAM" id="MobiDB-lite"/>
    </source>
</evidence>
<proteinExistence type="predicted"/>
<dbReference type="AlphaFoldDB" id="A0ABD1X271"/>
<evidence type="ECO:0000313" key="3">
    <source>
        <dbReference type="Proteomes" id="UP001604277"/>
    </source>
</evidence>
<organism evidence="2 3">
    <name type="scientific">Forsythia ovata</name>
    <dbReference type="NCBI Taxonomy" id="205694"/>
    <lineage>
        <taxon>Eukaryota</taxon>
        <taxon>Viridiplantae</taxon>
        <taxon>Streptophyta</taxon>
        <taxon>Embryophyta</taxon>
        <taxon>Tracheophyta</taxon>
        <taxon>Spermatophyta</taxon>
        <taxon>Magnoliopsida</taxon>
        <taxon>eudicotyledons</taxon>
        <taxon>Gunneridae</taxon>
        <taxon>Pentapetalae</taxon>
        <taxon>asterids</taxon>
        <taxon>lamiids</taxon>
        <taxon>Lamiales</taxon>
        <taxon>Oleaceae</taxon>
        <taxon>Forsythieae</taxon>
        <taxon>Forsythia</taxon>
    </lineage>
</organism>